<dbReference type="OrthoDB" id="598046at2"/>
<sequence>MSQTVLQPQETDYDAGNGRWMVVIYNNETNSFDEVIDVLMDATGCDAEEAAIEAWEADHYGKAPVHFAAKDECEATAGTISKIGVKTEVAREWMD</sequence>
<dbReference type="Gene3D" id="3.30.1390.10">
    <property type="match status" value="1"/>
</dbReference>
<reference evidence="2 3" key="1">
    <citation type="journal article" date="2014" name="PLoS ONE">
        <title>The first complete genome sequence of the class fimbriimonadia in the phylum armatimonadetes.</title>
        <authorList>
            <person name="Hu Z.Y."/>
            <person name="Wang Y.Z."/>
            <person name="Im W.T."/>
            <person name="Wang S.Y."/>
            <person name="Zhao G.P."/>
            <person name="Zheng H.J."/>
            <person name="Quan Z.X."/>
        </authorList>
    </citation>
    <scope>NUCLEOTIDE SEQUENCE [LARGE SCALE GENOMIC DNA]</scope>
    <source>
        <strain evidence="2">Gsoil 348</strain>
    </source>
</reference>
<dbReference type="GO" id="GO:0008233">
    <property type="term" value="F:peptidase activity"/>
    <property type="evidence" value="ECO:0007669"/>
    <property type="project" value="UniProtKB-KW"/>
</dbReference>
<organism evidence="2 3">
    <name type="scientific">Fimbriimonas ginsengisoli Gsoil 348</name>
    <dbReference type="NCBI Taxonomy" id="661478"/>
    <lineage>
        <taxon>Bacteria</taxon>
        <taxon>Bacillati</taxon>
        <taxon>Armatimonadota</taxon>
        <taxon>Fimbriimonadia</taxon>
        <taxon>Fimbriimonadales</taxon>
        <taxon>Fimbriimonadaceae</taxon>
        <taxon>Fimbriimonas</taxon>
    </lineage>
</organism>
<name>A0A068NJD9_FIMGI</name>
<keyword evidence="3" id="KW-1185">Reference proteome</keyword>
<dbReference type="RefSeq" id="WP_025227726.1">
    <property type="nucleotide sequence ID" value="NZ_CP007139.1"/>
</dbReference>
<dbReference type="GO" id="GO:0030163">
    <property type="term" value="P:protein catabolic process"/>
    <property type="evidence" value="ECO:0007669"/>
    <property type="project" value="InterPro"/>
</dbReference>
<evidence type="ECO:0000313" key="2">
    <source>
        <dbReference type="EMBL" id="AIE83606.1"/>
    </source>
</evidence>
<dbReference type="EMBL" id="CP007139">
    <property type="protein sequence ID" value="AIE83606.1"/>
    <property type="molecule type" value="Genomic_DNA"/>
</dbReference>
<proteinExistence type="predicted"/>
<dbReference type="Pfam" id="PF02617">
    <property type="entry name" value="ClpS"/>
    <property type="match status" value="1"/>
</dbReference>
<dbReference type="SUPFAM" id="SSF54736">
    <property type="entry name" value="ClpS-like"/>
    <property type="match status" value="1"/>
</dbReference>
<dbReference type="InterPro" id="IPR003769">
    <property type="entry name" value="ClpS_core"/>
</dbReference>
<keyword evidence="2" id="KW-0378">Hydrolase</keyword>
<protein>
    <submittedName>
        <fullName evidence="2">ATP-dependent Clp protease adaptor protein ClpS</fullName>
    </submittedName>
</protein>
<dbReference type="InterPro" id="IPR014719">
    <property type="entry name" value="Ribosomal_bL12_C/ClpS-like"/>
</dbReference>
<dbReference type="AlphaFoldDB" id="A0A068NJD9"/>
<dbReference type="STRING" id="661478.OP10G_0238"/>
<evidence type="ECO:0000313" key="3">
    <source>
        <dbReference type="Proteomes" id="UP000027982"/>
    </source>
</evidence>
<gene>
    <name evidence="2" type="ORF">OP10G_0238</name>
</gene>
<keyword evidence="2" id="KW-0645">Protease</keyword>
<dbReference type="GO" id="GO:0006508">
    <property type="term" value="P:proteolysis"/>
    <property type="evidence" value="ECO:0007669"/>
    <property type="project" value="UniProtKB-KW"/>
</dbReference>
<evidence type="ECO:0000259" key="1">
    <source>
        <dbReference type="Pfam" id="PF02617"/>
    </source>
</evidence>
<accession>A0A068NJD9</accession>
<dbReference type="HOGENOM" id="CLU_134083_2_1_0"/>
<dbReference type="Proteomes" id="UP000027982">
    <property type="component" value="Chromosome"/>
</dbReference>
<feature type="domain" description="Adaptor protein ClpS core" evidence="1">
    <location>
        <begin position="19"/>
        <end position="82"/>
    </location>
</feature>
<dbReference type="KEGG" id="fgi:OP10G_0238"/>
<dbReference type="eggNOG" id="COG2127">
    <property type="taxonomic scope" value="Bacteria"/>
</dbReference>